<comment type="caution">
    <text evidence="11">Lacks conserved residue(s) required for the propagation of feature annotation.</text>
</comment>
<evidence type="ECO:0000256" key="2">
    <source>
        <dbReference type="ARBA" id="ARBA00004236"/>
    </source>
</evidence>
<dbReference type="FunFam" id="2.70.170.10:FF:000034">
    <property type="entry name" value="Ligand-Gated ion Channel"/>
    <property type="match status" value="1"/>
</dbReference>
<dbReference type="GO" id="GO:0005230">
    <property type="term" value="F:extracellular ligand-gated monoatomic ion channel activity"/>
    <property type="evidence" value="ECO:0007669"/>
    <property type="project" value="InterPro"/>
</dbReference>
<feature type="transmembrane region" description="Helical" evidence="11">
    <location>
        <begin position="272"/>
        <end position="295"/>
    </location>
</feature>
<evidence type="ECO:0000313" key="18">
    <source>
        <dbReference type="WormBase" id="F12B6.3b"/>
    </source>
</evidence>
<feature type="compositionally biased region" description="Low complexity" evidence="12">
    <location>
        <begin position="343"/>
        <end position="352"/>
    </location>
</feature>
<evidence type="ECO:0000256" key="11">
    <source>
        <dbReference type="RuleBase" id="RU000687"/>
    </source>
</evidence>
<keyword evidence="9 11" id="KW-0472">Membrane</keyword>
<dbReference type="Gene3D" id="2.70.170.10">
    <property type="entry name" value="Neurotransmitter-gated ion-channel ligand-binding domain"/>
    <property type="match status" value="1"/>
</dbReference>
<protein>
    <submittedName>
        <fullName evidence="16">Ligand-Gated ion Channel</fullName>
    </submittedName>
</protein>
<dbReference type="CDD" id="cd18990">
    <property type="entry name" value="LGIC_ECD_GABAAR"/>
    <property type="match status" value="1"/>
</dbReference>
<dbReference type="OrthoDB" id="442503at2759"/>
<evidence type="ECO:0000256" key="8">
    <source>
        <dbReference type="ARBA" id="ARBA00023065"/>
    </source>
</evidence>
<evidence type="ECO:0000256" key="12">
    <source>
        <dbReference type="SAM" id="MobiDB-lite"/>
    </source>
</evidence>
<keyword evidence="7 11" id="KW-1133">Transmembrane helix</keyword>
<dbReference type="AGR" id="WB:WBGene00017399"/>
<reference evidence="16 17" key="1">
    <citation type="journal article" date="1998" name="Science">
        <title>Genome sequence of the nematode C. elegans: a platform for investigating biology.</title>
        <authorList>
            <consortium name="The C. elegans sequencing consortium"/>
            <person name="Sulson J.E."/>
            <person name="Waterston R."/>
        </authorList>
    </citation>
    <scope>NUCLEOTIDE SEQUENCE [LARGE SCALE GENOMIC DNA]</scope>
    <source>
        <strain evidence="16 17">Bristol N2</strain>
    </source>
</reference>
<comment type="similarity">
    <text evidence="11">Belongs to the ligand-gated ion channel (TC 1.A.9) family.</text>
</comment>
<keyword evidence="8 11" id="KW-0406">Ion transport</keyword>
<dbReference type="InterPro" id="IPR018000">
    <property type="entry name" value="Neurotransmitter_ion_chnl_CS"/>
</dbReference>
<keyword evidence="17" id="KW-1185">Reference proteome</keyword>
<dbReference type="ExpressionAtlas" id="X5LQ33">
    <property type="expression patterns" value="baseline and differential"/>
</dbReference>
<dbReference type="PANTHER" id="PTHR18945">
    <property type="entry name" value="NEUROTRANSMITTER GATED ION CHANNEL"/>
    <property type="match status" value="1"/>
</dbReference>
<evidence type="ECO:0000256" key="13">
    <source>
        <dbReference type="SAM" id="SignalP"/>
    </source>
</evidence>
<accession>X5LQ33</accession>
<dbReference type="WormBase" id="F12B6.3b">
    <property type="protein sequence ID" value="CE49642"/>
    <property type="gene ID" value="WBGene00017399"/>
    <property type="gene designation" value="lgc-51"/>
</dbReference>
<dbReference type="InterPro" id="IPR036734">
    <property type="entry name" value="Neur_chan_lig-bd_sf"/>
</dbReference>
<dbReference type="GO" id="GO:0004888">
    <property type="term" value="F:transmembrane signaling receptor activity"/>
    <property type="evidence" value="ECO:0007669"/>
    <property type="project" value="InterPro"/>
</dbReference>
<evidence type="ECO:0000256" key="9">
    <source>
        <dbReference type="ARBA" id="ARBA00023136"/>
    </source>
</evidence>
<proteinExistence type="inferred from homology"/>
<feature type="chain" id="PRO_5012745775" evidence="13">
    <location>
        <begin position="16"/>
        <end position="424"/>
    </location>
</feature>
<name>X5LQ33_CAEEL</name>
<keyword evidence="3 11" id="KW-0813">Transport</keyword>
<sequence length="424" mass="48327">MCLFHFLAVIVTTFAQDEGSFVEKCTKPRLTPAAILDVIMANYSRSLPGNPVGVQVEVTVQDVMELSVLSNSFTADIWFSSIWYDPRLAYSHLDNCRQNLSFDDRFEKLIWSPNVCIVNTKSAHVHRSPKPNVLLMLLPNGTIWLNYRIRVQSPCSMDLARFPIDTQYCQLVFESYSYNTASVSVNWMANPVTVLPEISLADFDLSRYRTSRHTELYVPTYISLFISWIAFCIDTKALPARIVLGVNSLMSLTFQFGNIIRSLPPVSYVKAIDLWMCTCVGFIFASLLELAFVAYQDKKLILKSGKSNAAISTLVSYLKHFEPYHDVSSPPPPAPLDEKKSMSRTTSTGTNRSRSELDGLDTKDLEEEIAEYRKLAYARKKWRLLDFGANVDRISFIVFPLTFAAFNVVYWTYYLQDVRISTWT</sequence>
<evidence type="ECO:0000313" key="17">
    <source>
        <dbReference type="Proteomes" id="UP000001940"/>
    </source>
</evidence>
<dbReference type="Pfam" id="PF02931">
    <property type="entry name" value="Neur_chan_LBD"/>
    <property type="match status" value="1"/>
</dbReference>
<feature type="region of interest" description="Disordered" evidence="12">
    <location>
        <begin position="326"/>
        <end position="357"/>
    </location>
</feature>
<feature type="domain" description="Neurotransmitter-gated ion-channel transmembrane" evidence="15">
    <location>
        <begin position="216"/>
        <end position="363"/>
    </location>
</feature>
<dbReference type="PRINTS" id="PR00252">
    <property type="entry name" value="NRIONCHANNEL"/>
</dbReference>
<evidence type="ECO:0000256" key="7">
    <source>
        <dbReference type="ARBA" id="ARBA00022989"/>
    </source>
</evidence>
<dbReference type="SMR" id="X5LQ33"/>
<gene>
    <name evidence="16 18" type="primary">lgc-51</name>
    <name evidence="16" type="ORF">CELE_F12B6.3</name>
    <name evidence="18" type="ORF">F12B6.3</name>
</gene>
<evidence type="ECO:0000256" key="1">
    <source>
        <dbReference type="ARBA" id="ARBA00004141"/>
    </source>
</evidence>
<evidence type="ECO:0000259" key="15">
    <source>
        <dbReference type="Pfam" id="PF02932"/>
    </source>
</evidence>
<dbReference type="CDD" id="cd19049">
    <property type="entry name" value="LGIC_TM_anion"/>
    <property type="match status" value="1"/>
</dbReference>
<dbReference type="Gene3D" id="6.10.250.2810">
    <property type="match status" value="1"/>
</dbReference>
<dbReference type="SUPFAM" id="SSF63712">
    <property type="entry name" value="Nicotinic receptor ligand binding domain-like"/>
    <property type="match status" value="1"/>
</dbReference>
<dbReference type="GeneID" id="184377"/>
<keyword evidence="10 11" id="KW-0407">Ion channel</keyword>
<evidence type="ECO:0000313" key="16">
    <source>
        <dbReference type="EMBL" id="CDO41152.1"/>
    </source>
</evidence>
<evidence type="ECO:0000256" key="10">
    <source>
        <dbReference type="ARBA" id="ARBA00023303"/>
    </source>
</evidence>
<feature type="domain" description="Neurotransmitter-gated ion-channel ligand-binding" evidence="14">
    <location>
        <begin position="36"/>
        <end position="215"/>
    </location>
</feature>
<dbReference type="InterPro" id="IPR006028">
    <property type="entry name" value="GABAA/Glycine_rcpt"/>
</dbReference>
<evidence type="ECO:0000256" key="5">
    <source>
        <dbReference type="ARBA" id="ARBA00022692"/>
    </source>
</evidence>
<dbReference type="InterPro" id="IPR006201">
    <property type="entry name" value="Neur_channel"/>
</dbReference>
<keyword evidence="6 13" id="KW-0732">Signal</keyword>
<dbReference type="CTD" id="184377"/>
<keyword evidence="4" id="KW-1003">Cell membrane</keyword>
<keyword evidence="5 11" id="KW-0812">Transmembrane</keyword>
<dbReference type="PROSITE" id="PS00236">
    <property type="entry name" value="NEUROTR_ION_CHANNEL"/>
    <property type="match status" value="1"/>
</dbReference>
<dbReference type="PRINTS" id="PR00253">
    <property type="entry name" value="GABAARECEPTR"/>
</dbReference>
<dbReference type="InterPro" id="IPR006029">
    <property type="entry name" value="Neurotrans-gated_channel_TM"/>
</dbReference>
<dbReference type="GO" id="GO:0005886">
    <property type="term" value="C:plasma membrane"/>
    <property type="evidence" value="ECO:0007669"/>
    <property type="project" value="UniProtKB-SubCell"/>
</dbReference>
<dbReference type="SUPFAM" id="SSF90112">
    <property type="entry name" value="Neurotransmitter-gated ion-channel transmembrane pore"/>
    <property type="match status" value="1"/>
</dbReference>
<feature type="transmembrane region" description="Helical" evidence="11">
    <location>
        <begin position="394"/>
        <end position="414"/>
    </location>
</feature>
<dbReference type="InterPro" id="IPR036719">
    <property type="entry name" value="Neuro-gated_channel_TM_sf"/>
</dbReference>
<organism evidence="16 17">
    <name type="scientific">Caenorhabditis elegans</name>
    <dbReference type="NCBI Taxonomy" id="6239"/>
    <lineage>
        <taxon>Eukaryota</taxon>
        <taxon>Metazoa</taxon>
        <taxon>Ecdysozoa</taxon>
        <taxon>Nematoda</taxon>
        <taxon>Chromadorea</taxon>
        <taxon>Rhabditida</taxon>
        <taxon>Rhabditina</taxon>
        <taxon>Rhabditomorpha</taxon>
        <taxon>Rhabditoidea</taxon>
        <taxon>Rhabditidae</taxon>
        <taxon>Peloderinae</taxon>
        <taxon>Caenorhabditis</taxon>
    </lineage>
</organism>
<evidence type="ECO:0000256" key="3">
    <source>
        <dbReference type="ARBA" id="ARBA00022448"/>
    </source>
</evidence>
<evidence type="ECO:0000259" key="14">
    <source>
        <dbReference type="Pfam" id="PF02931"/>
    </source>
</evidence>
<comment type="subcellular location">
    <subcellularLocation>
        <location evidence="2">Cell membrane</location>
    </subcellularLocation>
    <subcellularLocation>
        <location evidence="1">Membrane</location>
        <topology evidence="1">Multi-pass membrane protein</topology>
    </subcellularLocation>
</comment>
<feature type="signal peptide" evidence="13">
    <location>
        <begin position="1"/>
        <end position="15"/>
    </location>
</feature>
<dbReference type="Pfam" id="PF02932">
    <property type="entry name" value="Neur_chan_memb"/>
    <property type="match status" value="1"/>
</dbReference>
<dbReference type="InterPro" id="IPR006202">
    <property type="entry name" value="Neur_chan_lig-bd"/>
</dbReference>
<evidence type="ECO:0000256" key="6">
    <source>
        <dbReference type="ARBA" id="ARBA00022729"/>
    </source>
</evidence>
<dbReference type="RefSeq" id="NP_001293360.1">
    <property type="nucleotide sequence ID" value="NM_001306431.1"/>
</dbReference>
<evidence type="ECO:0000256" key="4">
    <source>
        <dbReference type="ARBA" id="ARBA00022475"/>
    </source>
</evidence>
<dbReference type="EMBL" id="BX284601">
    <property type="protein sequence ID" value="CDO41152.1"/>
    <property type="molecule type" value="Genomic_DNA"/>
</dbReference>
<dbReference type="Proteomes" id="UP000001940">
    <property type="component" value="Chromosome I"/>
</dbReference>
<dbReference type="AlphaFoldDB" id="X5LQ33"/>